<dbReference type="GO" id="GO:0016538">
    <property type="term" value="F:cyclin-dependent protein serine/threonine kinase regulator activity"/>
    <property type="evidence" value="ECO:0007669"/>
    <property type="project" value="TreeGrafter"/>
</dbReference>
<proteinExistence type="predicted"/>
<dbReference type="Gene3D" id="1.10.472.10">
    <property type="entry name" value="Cyclin-like"/>
    <property type="match status" value="1"/>
</dbReference>
<dbReference type="PANTHER" id="PTHR15615:SF32">
    <property type="entry name" value="PROTEIN KINASE COMPLEX COMPONENT, PUTATIVE (AFU_ORTHOLOGUE AFUA_2G07660)-RELATED"/>
    <property type="match status" value="1"/>
</dbReference>
<feature type="region of interest" description="Disordered" evidence="1">
    <location>
        <begin position="152"/>
        <end position="198"/>
    </location>
</feature>
<accession>A0A4P7NA59</accession>
<dbReference type="GO" id="GO:0000307">
    <property type="term" value="C:cyclin-dependent protein kinase holoenzyme complex"/>
    <property type="evidence" value="ECO:0007669"/>
    <property type="project" value="TreeGrafter"/>
</dbReference>
<feature type="region of interest" description="Disordered" evidence="1">
    <location>
        <begin position="1"/>
        <end position="78"/>
    </location>
</feature>
<sequence length="433" mass="46648">MSPRPEADGVTAATSTTSPLQHSTPPRSKSPSPPEEPPPPPDPANDVHFSTDEHTPTSSPPLSSPRTEQQLLDELDDDIFSIPPAAAMRLLGSSIEALVQSTGDIPPSPAPERPEAPRMRGMEAEKQDIVRSHSARTLVRLRLEAEARAQRAAEARENSRAETQQAGTGIDGVMLRDAPPETNSGGGGAHPPPSTPEPYTVVGDNAQPVNVQHSVITRKFYSKKPPPIGIADYLARLHRFCPASTGVYLATSLYLHRLAVDERAIAVTRRNAHRLLLAGLRVANKALEDRCYSHRRFAQVGGVTASELARLEISFCFLASFELVVGQDEMRRHWNVMRKPPDPRMSPSGSGFLLGGGYVEDGSQTAAADADDGGGGLEMNLSRRPKAASGDSERVLVKFRVSRVFKPQTSYSLPSGDRPRATTTFGTVGISAR</sequence>
<dbReference type="Pfam" id="PF08613">
    <property type="entry name" value="Cyclin"/>
    <property type="match status" value="1"/>
</dbReference>
<dbReference type="CDD" id="cd20558">
    <property type="entry name" value="CYCLIN_ScPCL7-like"/>
    <property type="match status" value="1"/>
</dbReference>
<evidence type="ECO:0000256" key="1">
    <source>
        <dbReference type="SAM" id="MobiDB-lite"/>
    </source>
</evidence>
<reference evidence="2 3" key="1">
    <citation type="journal article" date="2019" name="Mol. Biol. Evol.">
        <title>Blast fungal genomes show frequent chromosomal changes, gene gains and losses, and effector gene turnover.</title>
        <authorList>
            <person name="Gomez Luciano L.B."/>
            <person name="Jason Tsai I."/>
            <person name="Chuma I."/>
            <person name="Tosa Y."/>
            <person name="Chen Y.H."/>
            <person name="Li J.Y."/>
            <person name="Li M.Y."/>
            <person name="Jade Lu M.Y."/>
            <person name="Nakayashiki H."/>
            <person name="Li W.H."/>
        </authorList>
    </citation>
    <scope>NUCLEOTIDE SEQUENCE [LARGE SCALE GENOMIC DNA]</scope>
    <source>
        <strain evidence="2">MZ5-1-6</strain>
    </source>
</reference>
<dbReference type="Proteomes" id="UP000294847">
    <property type="component" value="Chromosome 3"/>
</dbReference>
<dbReference type="PANTHER" id="PTHR15615">
    <property type="match status" value="1"/>
</dbReference>
<feature type="compositionally biased region" description="Polar residues" evidence="1">
    <location>
        <begin position="12"/>
        <end position="22"/>
    </location>
</feature>
<gene>
    <name evidence="2" type="ORF">PoMZ_03176</name>
</gene>
<name>A0A4P7NA59_PYROR</name>
<feature type="region of interest" description="Disordered" evidence="1">
    <location>
        <begin position="410"/>
        <end position="433"/>
    </location>
</feature>
<organism evidence="2 3">
    <name type="scientific">Pyricularia oryzae</name>
    <name type="common">Rice blast fungus</name>
    <name type="synonym">Magnaporthe oryzae</name>
    <dbReference type="NCBI Taxonomy" id="318829"/>
    <lineage>
        <taxon>Eukaryota</taxon>
        <taxon>Fungi</taxon>
        <taxon>Dikarya</taxon>
        <taxon>Ascomycota</taxon>
        <taxon>Pezizomycotina</taxon>
        <taxon>Sordariomycetes</taxon>
        <taxon>Sordariomycetidae</taxon>
        <taxon>Magnaporthales</taxon>
        <taxon>Pyriculariaceae</taxon>
        <taxon>Pyricularia</taxon>
    </lineage>
</organism>
<protein>
    <submittedName>
        <fullName evidence="2">Uncharacterized protein</fullName>
    </submittedName>
</protein>
<evidence type="ECO:0000313" key="3">
    <source>
        <dbReference type="Proteomes" id="UP000294847"/>
    </source>
</evidence>
<dbReference type="EMBL" id="CP034206">
    <property type="protein sequence ID" value="QBZ58231.1"/>
    <property type="molecule type" value="Genomic_DNA"/>
</dbReference>
<feature type="compositionally biased region" description="Pro residues" evidence="1">
    <location>
        <begin position="31"/>
        <end position="43"/>
    </location>
</feature>
<evidence type="ECO:0000313" key="2">
    <source>
        <dbReference type="EMBL" id="QBZ58231.1"/>
    </source>
</evidence>
<dbReference type="GO" id="GO:0019901">
    <property type="term" value="F:protein kinase binding"/>
    <property type="evidence" value="ECO:0007669"/>
    <property type="project" value="InterPro"/>
</dbReference>
<dbReference type="AlphaFoldDB" id="A0A4P7NA59"/>
<feature type="region of interest" description="Disordered" evidence="1">
    <location>
        <begin position="100"/>
        <end position="120"/>
    </location>
</feature>
<dbReference type="GO" id="GO:0005634">
    <property type="term" value="C:nucleus"/>
    <property type="evidence" value="ECO:0007669"/>
    <property type="project" value="TreeGrafter"/>
</dbReference>
<dbReference type="InterPro" id="IPR013922">
    <property type="entry name" value="Cyclin_PHO80-like"/>
</dbReference>
<feature type="region of interest" description="Disordered" evidence="1">
    <location>
        <begin position="364"/>
        <end position="388"/>
    </location>
</feature>